<evidence type="ECO:0000256" key="2">
    <source>
        <dbReference type="ARBA" id="ARBA00023002"/>
    </source>
</evidence>
<dbReference type="InterPro" id="IPR020904">
    <property type="entry name" value="Sc_DH/Rdtase_CS"/>
</dbReference>
<accession>A0ABZ2M967</accession>
<dbReference type="PRINTS" id="PR00081">
    <property type="entry name" value="GDHRDH"/>
</dbReference>
<organism evidence="3 4">
    <name type="scientific">Pendulispora albinea</name>
    <dbReference type="NCBI Taxonomy" id="2741071"/>
    <lineage>
        <taxon>Bacteria</taxon>
        <taxon>Pseudomonadati</taxon>
        <taxon>Myxococcota</taxon>
        <taxon>Myxococcia</taxon>
        <taxon>Myxococcales</taxon>
        <taxon>Sorangiineae</taxon>
        <taxon>Pendulisporaceae</taxon>
        <taxon>Pendulispora</taxon>
    </lineage>
</organism>
<proteinExistence type="inferred from homology"/>
<dbReference type="InterPro" id="IPR002347">
    <property type="entry name" value="SDR_fam"/>
</dbReference>
<gene>
    <name evidence="3" type="ORF">LZC94_17560</name>
</gene>
<dbReference type="PROSITE" id="PS00061">
    <property type="entry name" value="ADH_SHORT"/>
    <property type="match status" value="1"/>
</dbReference>
<dbReference type="PRINTS" id="PR00080">
    <property type="entry name" value="SDRFAMILY"/>
</dbReference>
<sequence length="229" mass="23386">MGAAIAKRLADEGADVALTYVGREAQANQVAEAIRAKGRRALVVQADNADSKAIAAAVEQTVSALGRIDILVNNAGIFLAGHTTEATLADFDQTVAVNVRAVFFASQAAARHMGEGSRIITLGSNVADRVHSPGMALYAMSKSALIGLTKGMARDLGAKGISVSLISPGATDTDMNPAGGEKADFQRGLMAIPRYGSAENIAALVAFVASEAGRSVNGTQFVVDGGTNA</sequence>
<dbReference type="EMBL" id="CP089984">
    <property type="protein sequence ID" value="WXB19032.1"/>
    <property type="molecule type" value="Genomic_DNA"/>
</dbReference>
<name>A0ABZ2M967_9BACT</name>
<dbReference type="Pfam" id="PF13561">
    <property type="entry name" value="adh_short_C2"/>
    <property type="match status" value="1"/>
</dbReference>
<keyword evidence="4" id="KW-1185">Reference proteome</keyword>
<dbReference type="InterPro" id="IPR036291">
    <property type="entry name" value="NAD(P)-bd_dom_sf"/>
</dbReference>
<keyword evidence="2" id="KW-0560">Oxidoreductase</keyword>
<comment type="similarity">
    <text evidence="1">Belongs to the short-chain dehydrogenases/reductases (SDR) family.</text>
</comment>
<dbReference type="SUPFAM" id="SSF51735">
    <property type="entry name" value="NAD(P)-binding Rossmann-fold domains"/>
    <property type="match status" value="1"/>
</dbReference>
<protein>
    <submittedName>
        <fullName evidence="3">SDR family oxidoreductase</fullName>
    </submittedName>
</protein>
<reference evidence="3 4" key="1">
    <citation type="submission" date="2021-12" db="EMBL/GenBank/DDBJ databases">
        <title>Discovery of the Pendulisporaceae a myxobacterial family with distinct sporulation behavior and unique specialized metabolism.</title>
        <authorList>
            <person name="Garcia R."/>
            <person name="Popoff A."/>
            <person name="Bader C.D."/>
            <person name="Loehr J."/>
            <person name="Walesch S."/>
            <person name="Walt C."/>
            <person name="Boldt J."/>
            <person name="Bunk B."/>
            <person name="Haeckl F.J.F.P.J."/>
            <person name="Gunesch A.P."/>
            <person name="Birkelbach J."/>
            <person name="Nuebel U."/>
            <person name="Pietschmann T."/>
            <person name="Bach T."/>
            <person name="Mueller R."/>
        </authorList>
    </citation>
    <scope>NUCLEOTIDE SEQUENCE [LARGE SCALE GENOMIC DNA]</scope>
    <source>
        <strain evidence="3 4">MSr11954</strain>
    </source>
</reference>
<evidence type="ECO:0000313" key="3">
    <source>
        <dbReference type="EMBL" id="WXB19032.1"/>
    </source>
</evidence>
<evidence type="ECO:0000256" key="1">
    <source>
        <dbReference type="ARBA" id="ARBA00006484"/>
    </source>
</evidence>
<dbReference type="PANTHER" id="PTHR43639:SF1">
    <property type="entry name" value="SHORT-CHAIN DEHYDROGENASE_REDUCTASE FAMILY PROTEIN"/>
    <property type="match status" value="1"/>
</dbReference>
<dbReference type="Proteomes" id="UP001370348">
    <property type="component" value="Chromosome"/>
</dbReference>
<dbReference type="PANTHER" id="PTHR43639">
    <property type="entry name" value="OXIDOREDUCTASE, SHORT-CHAIN DEHYDROGENASE/REDUCTASE FAMILY (AFU_ORTHOLOGUE AFUA_5G02870)"/>
    <property type="match status" value="1"/>
</dbReference>
<dbReference type="Gene3D" id="3.40.50.720">
    <property type="entry name" value="NAD(P)-binding Rossmann-like Domain"/>
    <property type="match status" value="1"/>
</dbReference>
<evidence type="ECO:0000313" key="4">
    <source>
        <dbReference type="Proteomes" id="UP001370348"/>
    </source>
</evidence>